<sequence length="213" mass="23367">MAPATRAQHAIRLLVLLSVAGEPVTTPPDPIEAVLAIRSERRLQALDFWLRNPDYLADELVSGVVAGNFEFSLLADADEMLNSKEPSLRHCPMPRWFYGAYEPIDDAMSLLEAHGLAIPARIGMPGNVRQTQFFLTAAGQRAGAEIAAEPGPLQWYTRQARFVALVAGNDSGSRLKDRQYQQAEYAGTELGSTIGSIHAQVRVRLREAQENVA</sequence>
<gene>
    <name evidence="1" type="ORF">RW1_069_00310</name>
</gene>
<reference evidence="1 2" key="1">
    <citation type="submission" date="2014-02" db="EMBL/GenBank/DDBJ databases">
        <title>Whole genome shotgun sequence of Rhodococcus wratislaviensis NBRC 100605.</title>
        <authorList>
            <person name="Hosoyama A."/>
            <person name="Tsuchikane K."/>
            <person name="Yoshida I."/>
            <person name="Ohji S."/>
            <person name="Ichikawa N."/>
            <person name="Yamazoe A."/>
            <person name="Fujita N."/>
        </authorList>
    </citation>
    <scope>NUCLEOTIDE SEQUENCE [LARGE SCALE GENOMIC DNA]</scope>
    <source>
        <strain evidence="1 2">NBRC 100605</strain>
    </source>
</reference>
<evidence type="ECO:0000313" key="1">
    <source>
        <dbReference type="EMBL" id="GAF49162.1"/>
    </source>
</evidence>
<dbReference type="AlphaFoldDB" id="X0QC49"/>
<proteinExistence type="predicted"/>
<dbReference type="EMBL" id="BAWF01000069">
    <property type="protein sequence ID" value="GAF49162.1"/>
    <property type="molecule type" value="Genomic_DNA"/>
</dbReference>
<name>X0QC49_RHOWR</name>
<comment type="caution">
    <text evidence="1">The sequence shown here is derived from an EMBL/GenBank/DDBJ whole genome shotgun (WGS) entry which is preliminary data.</text>
</comment>
<accession>X0QC49</accession>
<keyword evidence="2" id="KW-1185">Reference proteome</keyword>
<protein>
    <submittedName>
        <fullName evidence="1">Uncharacterized protein</fullName>
    </submittedName>
</protein>
<dbReference type="Proteomes" id="UP000019491">
    <property type="component" value="Unassembled WGS sequence"/>
</dbReference>
<evidence type="ECO:0000313" key="2">
    <source>
        <dbReference type="Proteomes" id="UP000019491"/>
    </source>
</evidence>
<organism evidence="1 2">
    <name type="scientific">Rhodococcus wratislaviensis NBRC 100605</name>
    <dbReference type="NCBI Taxonomy" id="1219028"/>
    <lineage>
        <taxon>Bacteria</taxon>
        <taxon>Bacillati</taxon>
        <taxon>Actinomycetota</taxon>
        <taxon>Actinomycetes</taxon>
        <taxon>Mycobacteriales</taxon>
        <taxon>Nocardiaceae</taxon>
        <taxon>Rhodococcus</taxon>
    </lineage>
</organism>